<evidence type="ECO:0000313" key="3">
    <source>
        <dbReference type="Proteomes" id="UP000256988"/>
    </source>
</evidence>
<feature type="chain" id="PRO_5017650405" description="Lipoprotein" evidence="1">
    <location>
        <begin position="21"/>
        <end position="130"/>
    </location>
</feature>
<feature type="signal peptide" evidence="1">
    <location>
        <begin position="1"/>
        <end position="20"/>
    </location>
</feature>
<proteinExistence type="predicted"/>
<name>A0A3D9EUZ8_ECTOL</name>
<dbReference type="AlphaFoldDB" id="A0A3D9EUZ8"/>
<evidence type="ECO:0008006" key="4">
    <source>
        <dbReference type="Google" id="ProtNLM"/>
    </source>
</evidence>
<dbReference type="RefSeq" id="WP_115945635.1">
    <property type="nucleotide sequence ID" value="NZ_QRDL01000002.1"/>
</dbReference>
<reference evidence="2 3" key="1">
    <citation type="submission" date="2018-07" db="EMBL/GenBank/DDBJ databases">
        <title>Genome sequencing of rice bacterial endophytes.</title>
        <authorList>
            <person name="Venturi V."/>
        </authorList>
    </citation>
    <scope>NUCLEOTIDE SEQUENCE [LARGE SCALE GENOMIC DNA]</scope>
    <source>
        <strain evidence="2 3">AG1002</strain>
    </source>
</reference>
<organism evidence="2 3">
    <name type="scientific">Ectopseudomonas oleovorans</name>
    <name type="common">Pseudomonas oleovorans</name>
    <dbReference type="NCBI Taxonomy" id="301"/>
    <lineage>
        <taxon>Bacteria</taxon>
        <taxon>Pseudomonadati</taxon>
        <taxon>Pseudomonadota</taxon>
        <taxon>Gammaproteobacteria</taxon>
        <taxon>Pseudomonadales</taxon>
        <taxon>Pseudomonadaceae</taxon>
        <taxon>Ectopseudomonas</taxon>
    </lineage>
</organism>
<gene>
    <name evidence="2" type="ORF">DFO60_1499</name>
</gene>
<keyword evidence="1" id="KW-0732">Signal</keyword>
<evidence type="ECO:0000256" key="1">
    <source>
        <dbReference type="SAM" id="SignalP"/>
    </source>
</evidence>
<comment type="caution">
    <text evidence="2">The sequence shown here is derived from an EMBL/GenBank/DDBJ whole genome shotgun (WGS) entry which is preliminary data.</text>
</comment>
<accession>A0A3D9EUZ8</accession>
<dbReference type="Proteomes" id="UP000256988">
    <property type="component" value="Unassembled WGS sequence"/>
</dbReference>
<dbReference type="EMBL" id="QRDL01000002">
    <property type="protein sequence ID" value="RED06993.1"/>
    <property type="molecule type" value="Genomic_DNA"/>
</dbReference>
<protein>
    <recommendedName>
        <fullName evidence="4">Lipoprotein</fullName>
    </recommendedName>
</protein>
<evidence type="ECO:0000313" key="2">
    <source>
        <dbReference type="EMBL" id="RED06993.1"/>
    </source>
</evidence>
<sequence>MKRYVLAIFMALTLSGCAHKPTQQEIDSADYGYSINQSDAQKQVQSFFSVYLKDPESARFAFSDVYKGYFVGSAFEGRKLSAGYLMDFRVNAKNSFGGYVGAKPYKALFHNGRLQGIWEIRNGNLHVRIM</sequence>
<dbReference type="PROSITE" id="PS51257">
    <property type="entry name" value="PROKAR_LIPOPROTEIN"/>
    <property type="match status" value="1"/>
</dbReference>